<gene>
    <name evidence="2" type="ORF">NC992_04105</name>
</gene>
<keyword evidence="1" id="KW-0732">Signal</keyword>
<protein>
    <submittedName>
        <fullName evidence="2">DUF11 domain-containing protein</fullName>
    </submittedName>
</protein>
<dbReference type="EMBL" id="JAMPKX010000001">
    <property type="protein sequence ID" value="MEP0946049.1"/>
    <property type="molecule type" value="Genomic_DNA"/>
</dbReference>
<reference evidence="2 3" key="1">
    <citation type="submission" date="2022-04" db="EMBL/GenBank/DDBJ databases">
        <title>Positive selection, recombination, and allopatry shape intraspecific diversity of widespread and dominant cyanobacteria.</title>
        <authorList>
            <person name="Wei J."/>
            <person name="Shu W."/>
            <person name="Hu C."/>
        </authorList>
    </citation>
    <scope>NUCLEOTIDE SEQUENCE [LARGE SCALE GENOMIC DNA]</scope>
    <source>
        <strain evidence="2 3">DQ-A4</strain>
    </source>
</reference>
<evidence type="ECO:0000313" key="3">
    <source>
        <dbReference type="Proteomes" id="UP001482513"/>
    </source>
</evidence>
<sequence>MTLLPWVVRSAGLMAGVALALATVLGGAAPAFAQLAPPVGVDQLIFTEQLATPSPFPDTPYTTPCDPNSFNGCDDPQAVTDLTFGAENNVVLNAVIAAGTRFEPATDLLPPVGLAQQIVFRRNVDADLPNRQLLFFEQTTVTPDALTLAPGQVAGIEEAMLSNIINRGIDNVFNNVPEVAPEQNGQETANNIERIDYIITAPGILVPVADQGNVGFLILERGGNDAFKIAAITALDGNGAPAAYGPLINISTANWGASNDVQVASAVMRWDDLNDSTPPLFRPSHVVGAQPVRGIFFPINSLVTAPDNANPIFGYSLFAVDVNGSGAQLVNFFDTTVFPTNTTGANAVGGLDLIAGGFGLIRRTGGFSLVKRVTDLLGPATLPDFSQVLGAGRDIDLLRNNNLGQGQITIADPPVQTGNGIEYTIYLTNTDTIGVTGVVVCDQIPAGTTFNPDGYGPGLGIEAIASSSPPGPAVTYTSADDGDPGTFFPPGAALPAVCGANQNNGAVVVTVGPVNANQVGLIRFQTTVN</sequence>
<dbReference type="RefSeq" id="WP_190694462.1">
    <property type="nucleotide sequence ID" value="NZ_JAMPKX010000001.1"/>
</dbReference>
<dbReference type="Proteomes" id="UP001482513">
    <property type="component" value="Unassembled WGS sequence"/>
</dbReference>
<keyword evidence="3" id="KW-1185">Reference proteome</keyword>
<proteinExistence type="predicted"/>
<dbReference type="InterPro" id="IPR047589">
    <property type="entry name" value="DUF11_rpt"/>
</dbReference>
<comment type="caution">
    <text evidence="2">The sequence shown here is derived from an EMBL/GenBank/DDBJ whole genome shotgun (WGS) entry which is preliminary data.</text>
</comment>
<dbReference type="NCBIfam" id="TIGR01451">
    <property type="entry name" value="B_ant_repeat"/>
    <property type="match status" value="1"/>
</dbReference>
<accession>A0ABV0JZU3</accession>
<evidence type="ECO:0000313" key="2">
    <source>
        <dbReference type="EMBL" id="MEP0946049.1"/>
    </source>
</evidence>
<name>A0ABV0JZU3_9CYAN</name>
<organism evidence="2 3">
    <name type="scientific">Leptolyngbya subtilissima DQ-A4</name>
    <dbReference type="NCBI Taxonomy" id="2933933"/>
    <lineage>
        <taxon>Bacteria</taxon>
        <taxon>Bacillati</taxon>
        <taxon>Cyanobacteriota</taxon>
        <taxon>Cyanophyceae</taxon>
        <taxon>Leptolyngbyales</taxon>
        <taxon>Leptolyngbyaceae</taxon>
        <taxon>Leptolyngbya group</taxon>
        <taxon>Leptolyngbya</taxon>
    </lineage>
</organism>
<feature type="chain" id="PRO_5045099115" evidence="1">
    <location>
        <begin position="34"/>
        <end position="529"/>
    </location>
</feature>
<evidence type="ECO:0000256" key="1">
    <source>
        <dbReference type="SAM" id="SignalP"/>
    </source>
</evidence>
<feature type="signal peptide" evidence="1">
    <location>
        <begin position="1"/>
        <end position="33"/>
    </location>
</feature>